<dbReference type="NCBIfam" id="NF006624">
    <property type="entry name" value="PRK09192.1"/>
    <property type="match status" value="1"/>
</dbReference>
<dbReference type="Gene3D" id="3.30.300.30">
    <property type="match status" value="1"/>
</dbReference>
<evidence type="ECO:0000313" key="8">
    <source>
        <dbReference type="Proteomes" id="UP000661012"/>
    </source>
</evidence>
<sequence length="587" mass="64497">MALSYISETSSIHSLPMRHADFSTLVGALDYAAGGSTGMNFYDRRNQLADVLEYRRLRQRAITDARRLLSLGLKKGDRVALMAETSPGFVEAFFACQYAGLVAVPLAIPMGMGQRDSYITKLQGLLKNCQPVAIISSEEWLPLIRSASADTPGIHTLSNGDLAALPDRDIALPPPSPEDIAYLQYTSGSTRFPRGVIITHRAVMANLRVISHDGIKLRAGDRCVSWLPFYHDMGLVGFVLTPVATQLSVDYLRTQDFAMRPMQWLKLIGKNRCSVSVAPPFGYDLCLRRSSDKELASIDLSSWRVAGVGAEPIPALLLDQFAQHFSKVNFDRRAFMPCYGLAETTLAVSFSPADGGTQVDEVDRGILEYQSRAVAPGEKTRAVSTFVNCGSALPGHRIEIRDEAGQALPEREVGHICISGPSLMSGYFQDAASQQRIQETGWMDTGDLGYLLQGNLYVTGRKKDLIIIRGRNIWPQDIEYVAEQEPEIHSGDAIAFVTPQDREEGARIILQIQCRFSSEARREQIVHALTAHIQSEFGVAVEIELLPPHSLPRTSSGKPARAEARKRYLRALGASVSPRAELAGQTP</sequence>
<dbReference type="GO" id="GO:0006633">
    <property type="term" value="P:fatty acid biosynthetic process"/>
    <property type="evidence" value="ECO:0007669"/>
    <property type="project" value="TreeGrafter"/>
</dbReference>
<dbReference type="InterPro" id="IPR040097">
    <property type="entry name" value="FAAL/FAAC"/>
</dbReference>
<protein>
    <submittedName>
        <fullName evidence="6">Fatty acyl-AMP ligase</fullName>
    </submittedName>
</protein>
<keyword evidence="2 6" id="KW-0436">Ligase</keyword>
<dbReference type="Gene3D" id="3.40.50.12780">
    <property type="entry name" value="N-terminal domain of ligase-like"/>
    <property type="match status" value="1"/>
</dbReference>
<dbReference type="RefSeq" id="WP_137268508.1">
    <property type="nucleotide sequence ID" value="NZ_JACYNM010000001.1"/>
</dbReference>
<dbReference type="OrthoDB" id="9757559at2"/>
<dbReference type="InterPro" id="IPR028154">
    <property type="entry name" value="AMP-dep_Lig_C"/>
</dbReference>
<accession>A0A4U3FNS9</accession>
<dbReference type="STRING" id="1219360.GCA_001571305_01116"/>
<dbReference type="CDD" id="cd05931">
    <property type="entry name" value="FAAL"/>
    <property type="match status" value="1"/>
</dbReference>
<dbReference type="InterPro" id="IPR042099">
    <property type="entry name" value="ANL_N_sf"/>
</dbReference>
<gene>
    <name evidence="6" type="ORF">EpCFBP13511_00665</name>
    <name evidence="5" type="ORF">IFT93_03080</name>
</gene>
<dbReference type="InterPro" id="IPR000873">
    <property type="entry name" value="AMP-dep_synth/lig_dom"/>
</dbReference>
<dbReference type="Proteomes" id="UP000306393">
    <property type="component" value="Unassembled WGS sequence"/>
</dbReference>
<dbReference type="Pfam" id="PF14535">
    <property type="entry name" value="AMP-binding_C_2"/>
    <property type="match status" value="1"/>
</dbReference>
<comment type="similarity">
    <text evidence="1">Belongs to the ATP-dependent AMP-binding enzyme family.</text>
</comment>
<evidence type="ECO:0000259" key="3">
    <source>
        <dbReference type="Pfam" id="PF00501"/>
    </source>
</evidence>
<dbReference type="EMBL" id="JACYNN010000001">
    <property type="protein sequence ID" value="MBD8105405.1"/>
    <property type="molecule type" value="Genomic_DNA"/>
</dbReference>
<dbReference type="PANTHER" id="PTHR22754:SF32">
    <property type="entry name" value="DISCO-INTERACTING PROTEIN 2"/>
    <property type="match status" value="1"/>
</dbReference>
<dbReference type="PANTHER" id="PTHR22754">
    <property type="entry name" value="DISCO-INTERACTING PROTEIN 2 DIP2 -RELATED"/>
    <property type="match status" value="1"/>
</dbReference>
<keyword evidence="8" id="KW-1185">Reference proteome</keyword>
<dbReference type="GO" id="GO:0005886">
    <property type="term" value="C:plasma membrane"/>
    <property type="evidence" value="ECO:0007669"/>
    <property type="project" value="TreeGrafter"/>
</dbReference>
<feature type="domain" description="AMP-dependent synthetase/ligase" evidence="3">
    <location>
        <begin position="52"/>
        <end position="428"/>
    </location>
</feature>
<evidence type="ECO:0000313" key="5">
    <source>
        <dbReference type="EMBL" id="MBD8105405.1"/>
    </source>
</evidence>
<evidence type="ECO:0000313" key="7">
    <source>
        <dbReference type="Proteomes" id="UP000306393"/>
    </source>
</evidence>
<dbReference type="GO" id="GO:0070566">
    <property type="term" value="F:adenylyltransferase activity"/>
    <property type="evidence" value="ECO:0007669"/>
    <property type="project" value="TreeGrafter"/>
</dbReference>
<comment type="caution">
    <text evidence="6">The sequence shown here is derived from an EMBL/GenBank/DDBJ whole genome shotgun (WGS) entry which is preliminary data.</text>
</comment>
<reference evidence="5 8" key="2">
    <citation type="journal article" date="2020" name="FEMS Microbiol. Ecol.">
        <title>Temporal dynamics of bacterial communities during seed development and maturation.</title>
        <authorList>
            <person name="Chesneau G."/>
            <person name="Torres-Cortes G."/>
            <person name="Briand M."/>
            <person name="Darrasse A."/>
            <person name="Preveaux A."/>
            <person name="Marais C."/>
            <person name="Jacques M.A."/>
            <person name="Shade A."/>
            <person name="Barret M."/>
        </authorList>
    </citation>
    <scope>NUCLEOTIDE SEQUENCE [LARGE SCALE GENOMIC DNA]</scope>
    <source>
        <strain evidence="5 8">CFBP13732</strain>
    </source>
</reference>
<name>A0A4U3FNS9_9GAMM</name>
<reference evidence="6 7" key="1">
    <citation type="journal article" date="2019" name="Sci. Rep.">
        <title>Differences in resource use lead to coexistence of seed-transmitted microbial populations.</title>
        <authorList>
            <person name="Torres-Cortes G."/>
            <person name="Garcia B.J."/>
            <person name="Compant S."/>
            <person name="Rezki S."/>
            <person name="Jones P."/>
            <person name="Preveaux A."/>
            <person name="Briand M."/>
            <person name="Roulet A."/>
            <person name="Bouchez O."/>
            <person name="Jacobson D."/>
            <person name="Barret M."/>
        </authorList>
    </citation>
    <scope>NUCLEOTIDE SEQUENCE [LARGE SCALE GENOMIC DNA]</scope>
    <source>
        <strain evidence="6 7">CFBP13511</strain>
    </source>
</reference>
<evidence type="ECO:0000256" key="1">
    <source>
        <dbReference type="ARBA" id="ARBA00006432"/>
    </source>
</evidence>
<dbReference type="GO" id="GO:0016874">
    <property type="term" value="F:ligase activity"/>
    <property type="evidence" value="ECO:0007669"/>
    <property type="project" value="UniProtKB-KW"/>
</dbReference>
<dbReference type="EMBL" id="QGAC01000001">
    <property type="protein sequence ID" value="TKJ94905.1"/>
    <property type="molecule type" value="Genomic_DNA"/>
</dbReference>
<organism evidence="6 7">
    <name type="scientific">Erwinia persicina</name>
    <dbReference type="NCBI Taxonomy" id="55211"/>
    <lineage>
        <taxon>Bacteria</taxon>
        <taxon>Pseudomonadati</taxon>
        <taxon>Pseudomonadota</taxon>
        <taxon>Gammaproteobacteria</taxon>
        <taxon>Enterobacterales</taxon>
        <taxon>Erwiniaceae</taxon>
        <taxon>Erwinia</taxon>
    </lineage>
</organism>
<evidence type="ECO:0000259" key="4">
    <source>
        <dbReference type="Pfam" id="PF14535"/>
    </source>
</evidence>
<dbReference type="SUPFAM" id="SSF56801">
    <property type="entry name" value="Acetyl-CoA synthetase-like"/>
    <property type="match status" value="1"/>
</dbReference>
<evidence type="ECO:0000256" key="2">
    <source>
        <dbReference type="ARBA" id="ARBA00022598"/>
    </source>
</evidence>
<dbReference type="AlphaFoldDB" id="A0A4U3FNS9"/>
<dbReference type="InterPro" id="IPR045851">
    <property type="entry name" value="AMP-bd_C_sf"/>
</dbReference>
<evidence type="ECO:0000313" key="6">
    <source>
        <dbReference type="EMBL" id="TKJ94905.1"/>
    </source>
</evidence>
<feature type="domain" description="AMP-dependent ligase C-terminal" evidence="4">
    <location>
        <begin position="470"/>
        <end position="558"/>
    </location>
</feature>
<dbReference type="Pfam" id="PF00501">
    <property type="entry name" value="AMP-binding"/>
    <property type="match status" value="1"/>
</dbReference>
<proteinExistence type="inferred from homology"/>
<dbReference type="Proteomes" id="UP000661012">
    <property type="component" value="Unassembled WGS sequence"/>
</dbReference>